<evidence type="ECO:0000256" key="1">
    <source>
        <dbReference type="ARBA" id="ARBA00004651"/>
    </source>
</evidence>
<dbReference type="InterPro" id="IPR050445">
    <property type="entry name" value="Bact_polysacc_biosynth/exp"/>
</dbReference>
<evidence type="ECO:0000313" key="9">
    <source>
        <dbReference type="EMBL" id="MBT0652914.1"/>
    </source>
</evidence>
<evidence type="ECO:0000256" key="6">
    <source>
        <dbReference type="SAM" id="Coils"/>
    </source>
</evidence>
<feature type="transmembrane region" description="Helical" evidence="7">
    <location>
        <begin position="31"/>
        <end position="54"/>
    </location>
</feature>
<reference evidence="9 10" key="1">
    <citation type="submission" date="2021-05" db="EMBL/GenBank/DDBJ databases">
        <title>The draft genome of Geobacter luticola JCM 17780.</title>
        <authorList>
            <person name="Xu Z."/>
            <person name="Masuda Y."/>
            <person name="Itoh H."/>
            <person name="Senoo K."/>
        </authorList>
    </citation>
    <scope>NUCLEOTIDE SEQUENCE [LARGE SCALE GENOMIC DNA]</scope>
    <source>
        <strain evidence="9 10">JCM 17780</strain>
    </source>
</reference>
<sequence>MENQFLMEQDQEIRSSGLREIVMVLCKYKTAILAVFVATVLLAVLVAMMLPTTYDAKTSILVKKGREYINRPEVGDTNDAMSVNMADIINAEIQMLKSRDLSEKVVKSLQVGVLYPDLAQKEGALEKAVDIFQKSLLVESVKNSSVIQVSFQHTDPRIAANAVNTLVELLKEKHLQVFSEPRSSFLEQQLATYEQQLKESEKNFEGYKQKNKVFSLEEQRTMLLQQRMSLDITLKEAQNRVAELSNKLATLTRQNQLVAQDKSLSSDSESVGAVAEAKSKLLALQLEEQQMLKKYNENSRMVLNVRREIDVVTSFLKNQEGDSLLKAKSSNPVVQQVRMELMKTEAELNSQRAKVSAVSGQVGQIESKIQSLDMSAQQFQSLKRELATTEKNYQTYLNKAEEARLSEDMNRQKLANLSVLQQATPPSEPLSGKKLKIVFLGVLAGAVLSVGGAFLFENLLPTISDPATAEKRLGLPILASLPYRE</sequence>
<accession>A0ABS5SC04</accession>
<protein>
    <submittedName>
        <fullName evidence="9">Lipopolysaccharide biosynthesis protein</fullName>
    </submittedName>
</protein>
<evidence type="ECO:0000256" key="4">
    <source>
        <dbReference type="ARBA" id="ARBA00022989"/>
    </source>
</evidence>
<keyword evidence="6" id="KW-0175">Coiled coil</keyword>
<dbReference type="InterPro" id="IPR003856">
    <property type="entry name" value="LPS_length_determ_N"/>
</dbReference>
<keyword evidence="5 7" id="KW-0472">Membrane</keyword>
<dbReference type="Proteomes" id="UP000756860">
    <property type="component" value="Unassembled WGS sequence"/>
</dbReference>
<comment type="subcellular location">
    <subcellularLocation>
        <location evidence="1">Cell membrane</location>
        <topology evidence="1">Multi-pass membrane protein</topology>
    </subcellularLocation>
</comment>
<name>A0ABS5SC04_9BACT</name>
<dbReference type="EMBL" id="JAHCVK010000002">
    <property type="protein sequence ID" value="MBT0652914.1"/>
    <property type="molecule type" value="Genomic_DNA"/>
</dbReference>
<keyword evidence="3 7" id="KW-0812">Transmembrane</keyword>
<organism evidence="9 10">
    <name type="scientific">Geomobilimonas luticola</name>
    <dbReference type="NCBI Taxonomy" id="1114878"/>
    <lineage>
        <taxon>Bacteria</taxon>
        <taxon>Pseudomonadati</taxon>
        <taxon>Thermodesulfobacteriota</taxon>
        <taxon>Desulfuromonadia</taxon>
        <taxon>Geobacterales</taxon>
        <taxon>Geobacteraceae</taxon>
        <taxon>Geomobilimonas</taxon>
    </lineage>
</organism>
<evidence type="ECO:0000256" key="2">
    <source>
        <dbReference type="ARBA" id="ARBA00022475"/>
    </source>
</evidence>
<evidence type="ECO:0000256" key="5">
    <source>
        <dbReference type="ARBA" id="ARBA00023136"/>
    </source>
</evidence>
<evidence type="ECO:0000313" key="10">
    <source>
        <dbReference type="Proteomes" id="UP000756860"/>
    </source>
</evidence>
<keyword evidence="2" id="KW-1003">Cell membrane</keyword>
<proteinExistence type="predicted"/>
<feature type="coiled-coil region" evidence="6">
    <location>
        <begin position="183"/>
        <end position="294"/>
    </location>
</feature>
<gene>
    <name evidence="9" type="ORF">KI810_07590</name>
</gene>
<keyword evidence="4 7" id="KW-1133">Transmembrane helix</keyword>
<evidence type="ECO:0000259" key="8">
    <source>
        <dbReference type="Pfam" id="PF02706"/>
    </source>
</evidence>
<dbReference type="PANTHER" id="PTHR32309:SF13">
    <property type="entry name" value="FERRIC ENTEROBACTIN TRANSPORT PROTEIN FEPE"/>
    <property type="match status" value="1"/>
</dbReference>
<dbReference type="PANTHER" id="PTHR32309">
    <property type="entry name" value="TYROSINE-PROTEIN KINASE"/>
    <property type="match status" value="1"/>
</dbReference>
<evidence type="ECO:0000256" key="3">
    <source>
        <dbReference type="ARBA" id="ARBA00022692"/>
    </source>
</evidence>
<keyword evidence="10" id="KW-1185">Reference proteome</keyword>
<dbReference type="RefSeq" id="WP_214174905.1">
    <property type="nucleotide sequence ID" value="NZ_JAHCVK010000002.1"/>
</dbReference>
<feature type="coiled-coil region" evidence="6">
    <location>
        <begin position="334"/>
        <end position="406"/>
    </location>
</feature>
<evidence type="ECO:0000256" key="7">
    <source>
        <dbReference type="SAM" id="Phobius"/>
    </source>
</evidence>
<feature type="domain" description="Polysaccharide chain length determinant N-terminal" evidence="8">
    <location>
        <begin position="18"/>
        <end position="109"/>
    </location>
</feature>
<comment type="caution">
    <text evidence="9">The sequence shown here is derived from an EMBL/GenBank/DDBJ whole genome shotgun (WGS) entry which is preliminary data.</text>
</comment>
<dbReference type="Pfam" id="PF02706">
    <property type="entry name" value="Wzz"/>
    <property type="match status" value="1"/>
</dbReference>